<dbReference type="EMBL" id="LAZR01034131">
    <property type="protein sequence ID" value="KKL46172.1"/>
    <property type="molecule type" value="Genomic_DNA"/>
</dbReference>
<feature type="domain" description="FAD-binding PCMH-type" evidence="4">
    <location>
        <begin position="42"/>
        <end position="231"/>
    </location>
</feature>
<dbReference type="Pfam" id="PF01565">
    <property type="entry name" value="FAD_binding_4"/>
    <property type="match status" value="1"/>
</dbReference>
<dbReference type="GO" id="GO:0008720">
    <property type="term" value="F:D-lactate dehydrogenase (NAD+) activity"/>
    <property type="evidence" value="ECO:0007669"/>
    <property type="project" value="TreeGrafter"/>
</dbReference>
<dbReference type="PANTHER" id="PTHR11748">
    <property type="entry name" value="D-LACTATE DEHYDROGENASE"/>
    <property type="match status" value="1"/>
</dbReference>
<dbReference type="GO" id="GO:0004458">
    <property type="term" value="F:D-lactate dehydrogenase (cytochrome) activity"/>
    <property type="evidence" value="ECO:0007669"/>
    <property type="project" value="TreeGrafter"/>
</dbReference>
<dbReference type="InterPro" id="IPR016170">
    <property type="entry name" value="Cytok_DH_C_sf"/>
</dbReference>
<keyword evidence="2" id="KW-0285">Flavoprotein</keyword>
<dbReference type="Gene3D" id="3.30.465.10">
    <property type="match status" value="1"/>
</dbReference>
<evidence type="ECO:0000256" key="1">
    <source>
        <dbReference type="ARBA" id="ARBA00008000"/>
    </source>
</evidence>
<evidence type="ECO:0000256" key="3">
    <source>
        <dbReference type="ARBA" id="ARBA00022827"/>
    </source>
</evidence>
<proteinExistence type="inferred from homology"/>
<dbReference type="InterPro" id="IPR016169">
    <property type="entry name" value="FAD-bd_PCMH_sub2"/>
</dbReference>
<dbReference type="GO" id="GO:1903457">
    <property type="term" value="P:lactate catabolic process"/>
    <property type="evidence" value="ECO:0007669"/>
    <property type="project" value="TreeGrafter"/>
</dbReference>
<dbReference type="Gene3D" id="3.30.43.10">
    <property type="entry name" value="Uridine Diphospho-n-acetylenolpyruvylglucosamine Reductase, domain 2"/>
    <property type="match status" value="1"/>
</dbReference>
<reference evidence="5" key="1">
    <citation type="journal article" date="2015" name="Nature">
        <title>Complex archaea that bridge the gap between prokaryotes and eukaryotes.</title>
        <authorList>
            <person name="Spang A."/>
            <person name="Saw J.H."/>
            <person name="Jorgensen S.L."/>
            <person name="Zaremba-Niedzwiedzka K."/>
            <person name="Martijn J."/>
            <person name="Lind A.E."/>
            <person name="van Eijk R."/>
            <person name="Schleper C."/>
            <person name="Guy L."/>
            <person name="Ettema T.J."/>
        </authorList>
    </citation>
    <scope>NUCLEOTIDE SEQUENCE</scope>
</reference>
<dbReference type="GO" id="GO:0071949">
    <property type="term" value="F:FAD binding"/>
    <property type="evidence" value="ECO:0007669"/>
    <property type="project" value="InterPro"/>
</dbReference>
<dbReference type="InterPro" id="IPR006094">
    <property type="entry name" value="Oxid_FAD_bind_N"/>
</dbReference>
<dbReference type="InterPro" id="IPR016164">
    <property type="entry name" value="FAD-linked_Oxase-like_C"/>
</dbReference>
<keyword evidence="3" id="KW-0274">FAD</keyword>
<dbReference type="SUPFAM" id="SSF56176">
    <property type="entry name" value="FAD-binding/transporter-associated domain-like"/>
    <property type="match status" value="1"/>
</dbReference>
<evidence type="ECO:0000259" key="4">
    <source>
        <dbReference type="PROSITE" id="PS51387"/>
    </source>
</evidence>
<dbReference type="PROSITE" id="PS51387">
    <property type="entry name" value="FAD_PCMH"/>
    <property type="match status" value="1"/>
</dbReference>
<accession>A0A0F9F508</accession>
<protein>
    <recommendedName>
        <fullName evidence="4">FAD-binding PCMH-type domain-containing protein</fullName>
    </recommendedName>
</protein>
<dbReference type="InterPro" id="IPR036318">
    <property type="entry name" value="FAD-bd_PCMH-like_sf"/>
</dbReference>
<evidence type="ECO:0000313" key="5">
    <source>
        <dbReference type="EMBL" id="KKL46172.1"/>
    </source>
</evidence>
<dbReference type="SUPFAM" id="SSF55103">
    <property type="entry name" value="FAD-linked oxidases, C-terminal domain"/>
    <property type="match status" value="1"/>
</dbReference>
<comment type="caution">
    <text evidence="5">The sequence shown here is derived from an EMBL/GenBank/DDBJ whole genome shotgun (WGS) entry which is preliminary data.</text>
</comment>
<dbReference type="InterPro" id="IPR016166">
    <property type="entry name" value="FAD-bd_PCMH"/>
</dbReference>
<name>A0A0F9F508_9ZZZZ</name>
<dbReference type="InterPro" id="IPR016167">
    <property type="entry name" value="FAD-bd_PCMH_sub1"/>
</dbReference>
<evidence type="ECO:0000256" key="2">
    <source>
        <dbReference type="ARBA" id="ARBA00022630"/>
    </source>
</evidence>
<sequence length="493" mass="56097">MSYKLPDEKDLQAMIGIVGKEYATNNKAITASYLAKSVMGLESQIPDIVVRPKYVEEIRKILIYCSAEKIAVSPVSAGLSGGFACPTIKPGGVMLDLSRMDRIIEIDEENRYCIVEPGVTNGTLWAYFLKNHPDWAPPIPDGAPPAATVMGDAIDRGFSLYTSSVGPQGDNFMCGEIVFPNGDVVRTGSWALPFAKPFYKYGLGPDMWSFLMGSQGAFGVVTKVAVKIYPHPKHKTVVVWGMSNPYDMQDLTLEVGKQEFGIAHNTVMVQGGNYPLVMARWPKDKIPHDYKFYEELGISKWWMNWECWAQTAEELDYVVNRINSMAEDFKKRAKDPDALKPQKLHPKQIASRMKKPNKIAIPYSFWEAGFLFITWYTPWNESAHFAEMYTKAMEDRGFPPVIWIASIERCRQAICMPIVCFDSTKQSDFEKVQDLNRETTEYALKQGWLNYRPDPYIHVQAYYQAGMYWKYLRAFKKLVDPNFIMHPGRLALP</sequence>
<comment type="similarity">
    <text evidence="1">Belongs to the FAD-binding oxidoreductase/transferase type 4 family.</text>
</comment>
<dbReference type="PANTHER" id="PTHR11748:SF111">
    <property type="entry name" value="D-LACTATE DEHYDROGENASE, MITOCHONDRIAL-RELATED"/>
    <property type="match status" value="1"/>
</dbReference>
<organism evidence="5">
    <name type="scientific">marine sediment metagenome</name>
    <dbReference type="NCBI Taxonomy" id="412755"/>
    <lineage>
        <taxon>unclassified sequences</taxon>
        <taxon>metagenomes</taxon>
        <taxon>ecological metagenomes</taxon>
    </lineage>
</organism>
<dbReference type="AlphaFoldDB" id="A0A0F9F508"/>
<dbReference type="Gene3D" id="3.40.462.10">
    <property type="entry name" value="FAD-linked oxidases, C-terminal domain"/>
    <property type="match status" value="1"/>
</dbReference>
<gene>
    <name evidence="5" type="ORF">LCGC14_2348220</name>
</gene>